<dbReference type="AlphaFoldDB" id="A0A411LWL8"/>
<reference evidence="16" key="1">
    <citation type="journal article" date="2019" name="Mitochondrial DNA Part B Resour">
        <title>Characterization of the complete mitochondrial genome of a bush cricket Xenogryllus marmoratus (Insecta: Orthoptera).</title>
        <authorList>
            <person name="Ma C."/>
            <person name="Zhang L."/>
            <person name="Li J."/>
        </authorList>
    </citation>
    <scope>NUCLEOTIDE SEQUENCE</scope>
</reference>
<evidence type="ECO:0000313" key="16">
    <source>
        <dbReference type="EMBL" id="QBF03787.1"/>
    </source>
</evidence>
<comment type="similarity">
    <text evidence="2 15">Belongs to the complex I subunit 6 family.</text>
</comment>
<evidence type="ECO:0000256" key="2">
    <source>
        <dbReference type="ARBA" id="ARBA00005698"/>
    </source>
</evidence>
<evidence type="ECO:0000256" key="5">
    <source>
        <dbReference type="ARBA" id="ARBA00022448"/>
    </source>
</evidence>
<evidence type="ECO:0000256" key="4">
    <source>
        <dbReference type="ARBA" id="ARBA00021095"/>
    </source>
</evidence>
<evidence type="ECO:0000256" key="7">
    <source>
        <dbReference type="ARBA" id="ARBA00022692"/>
    </source>
</evidence>
<geneLocation type="mitochondrion" evidence="16"/>
<feature type="transmembrane region" description="Helical" evidence="15">
    <location>
        <begin position="49"/>
        <end position="73"/>
    </location>
</feature>
<dbReference type="GO" id="GO:0031966">
    <property type="term" value="C:mitochondrial membrane"/>
    <property type="evidence" value="ECO:0007669"/>
    <property type="project" value="UniProtKB-SubCell"/>
</dbReference>
<evidence type="ECO:0000256" key="10">
    <source>
        <dbReference type="ARBA" id="ARBA00022989"/>
    </source>
</evidence>
<comment type="subcellular location">
    <subcellularLocation>
        <location evidence="1 15">Mitochondrion membrane</location>
        <topology evidence="1 15">Multi-pass membrane protein</topology>
    </subcellularLocation>
</comment>
<evidence type="ECO:0000256" key="14">
    <source>
        <dbReference type="ARBA" id="ARBA00049551"/>
    </source>
</evidence>
<keyword evidence="7 15" id="KW-0812">Transmembrane</keyword>
<dbReference type="GO" id="GO:0008137">
    <property type="term" value="F:NADH dehydrogenase (ubiquinone) activity"/>
    <property type="evidence" value="ECO:0007669"/>
    <property type="project" value="UniProtKB-UniRule"/>
</dbReference>
<protein>
    <recommendedName>
        <fullName evidence="4 15">NADH-ubiquinone oxidoreductase chain 6</fullName>
        <ecNumber evidence="3 15">7.1.1.2</ecNumber>
    </recommendedName>
</protein>
<evidence type="ECO:0000256" key="12">
    <source>
        <dbReference type="ARBA" id="ARBA00023128"/>
    </source>
</evidence>
<dbReference type="EC" id="7.1.1.2" evidence="3 15"/>
<dbReference type="EMBL" id="MK033622">
    <property type="protein sequence ID" value="QBF03787.1"/>
    <property type="molecule type" value="Genomic_DNA"/>
</dbReference>
<feature type="transmembrane region" description="Helical" evidence="15">
    <location>
        <begin position="139"/>
        <end position="160"/>
    </location>
</feature>
<evidence type="ECO:0000256" key="11">
    <source>
        <dbReference type="ARBA" id="ARBA00023027"/>
    </source>
</evidence>
<dbReference type="PANTHER" id="PTHR11435:SF1">
    <property type="entry name" value="NADH-UBIQUINONE OXIDOREDUCTASE CHAIN 6"/>
    <property type="match status" value="1"/>
</dbReference>
<dbReference type="InterPro" id="IPR001457">
    <property type="entry name" value="NADH_UbQ/plastoQ_OxRdtase_su6"/>
</dbReference>
<keyword evidence="5 15" id="KW-0813">Transport</keyword>
<comment type="catalytic activity">
    <reaction evidence="14 15">
        <text>a ubiquinone + NADH + 5 H(+)(in) = a ubiquinol + NAD(+) + 4 H(+)(out)</text>
        <dbReference type="Rhea" id="RHEA:29091"/>
        <dbReference type="Rhea" id="RHEA-COMP:9565"/>
        <dbReference type="Rhea" id="RHEA-COMP:9566"/>
        <dbReference type="ChEBI" id="CHEBI:15378"/>
        <dbReference type="ChEBI" id="CHEBI:16389"/>
        <dbReference type="ChEBI" id="CHEBI:17976"/>
        <dbReference type="ChEBI" id="CHEBI:57540"/>
        <dbReference type="ChEBI" id="CHEBI:57945"/>
        <dbReference type="EC" id="7.1.1.2"/>
    </reaction>
</comment>
<comment type="function">
    <text evidence="15">Core subunit of the mitochondrial membrane respiratory chain NADH dehydrogenase (Complex I) which catalyzes electron transfer from NADH through the respiratory chain, using ubiquinone as an electron acceptor. Essential for the catalytic activity and assembly of complex I.</text>
</comment>
<accession>A0A411LWL8</accession>
<evidence type="ECO:0000256" key="1">
    <source>
        <dbReference type="ARBA" id="ARBA00004225"/>
    </source>
</evidence>
<dbReference type="PANTHER" id="PTHR11435">
    <property type="entry name" value="NADH UBIQUINONE OXIDOREDUCTASE SUBUNIT ND6"/>
    <property type="match status" value="1"/>
</dbReference>
<evidence type="ECO:0000256" key="3">
    <source>
        <dbReference type="ARBA" id="ARBA00012944"/>
    </source>
</evidence>
<keyword evidence="11 15" id="KW-0520">NAD</keyword>
<feature type="transmembrane region" description="Helical" evidence="15">
    <location>
        <begin position="12"/>
        <end position="37"/>
    </location>
</feature>
<sequence>MTMTITMSIILSLNIMFTITTHPLASTILIIMQTLLICTMTGLLSYSFWFSYILFMIFLGGMLVLFIYITSLASNEMFNIPTKTMLMTMTSSTITLILMTNINIMNYTNHKNDILHNTSISYLSSELPMNMIQLYNMPTSILTIITIIYLLITLIIMVKITQIQEGPLRQSLN</sequence>
<evidence type="ECO:0000256" key="6">
    <source>
        <dbReference type="ARBA" id="ARBA00022660"/>
    </source>
</evidence>
<keyword evidence="15" id="KW-0830">Ubiquinone</keyword>
<keyword evidence="13 15" id="KW-0472">Membrane</keyword>
<keyword evidence="8 15" id="KW-1278">Translocase</keyword>
<evidence type="ECO:0000256" key="15">
    <source>
        <dbReference type="RuleBase" id="RU004430"/>
    </source>
</evidence>
<evidence type="ECO:0000256" key="8">
    <source>
        <dbReference type="ARBA" id="ARBA00022967"/>
    </source>
</evidence>
<proteinExistence type="inferred from homology"/>
<keyword evidence="9 15" id="KW-0249">Electron transport</keyword>
<dbReference type="Pfam" id="PF00499">
    <property type="entry name" value="Oxidored_q3"/>
    <property type="match status" value="1"/>
</dbReference>
<keyword evidence="6 15" id="KW-0679">Respiratory chain</keyword>
<feature type="transmembrane region" description="Helical" evidence="15">
    <location>
        <begin position="85"/>
        <end position="105"/>
    </location>
</feature>
<keyword evidence="10 15" id="KW-1133">Transmembrane helix</keyword>
<organism evidence="16">
    <name type="scientific">Xenogryllus marmoratus</name>
    <dbReference type="NCBI Taxonomy" id="323499"/>
    <lineage>
        <taxon>Eukaryota</taxon>
        <taxon>Metazoa</taxon>
        <taxon>Ecdysozoa</taxon>
        <taxon>Arthropoda</taxon>
        <taxon>Hexapoda</taxon>
        <taxon>Insecta</taxon>
        <taxon>Pterygota</taxon>
        <taxon>Neoptera</taxon>
        <taxon>Polyneoptera</taxon>
        <taxon>Orthoptera</taxon>
        <taxon>Ensifera</taxon>
        <taxon>Gryllidea</taxon>
        <taxon>Grylloidea</taxon>
        <taxon>Gryllidae</taxon>
        <taxon>Eneopterinae</taxon>
        <taxon>Xenogryllus</taxon>
    </lineage>
</organism>
<dbReference type="InterPro" id="IPR050269">
    <property type="entry name" value="ComplexI_Subunit6"/>
</dbReference>
<evidence type="ECO:0000256" key="9">
    <source>
        <dbReference type="ARBA" id="ARBA00022982"/>
    </source>
</evidence>
<gene>
    <name evidence="16" type="primary">nad6</name>
</gene>
<name>A0A411LWL8_9ORTH</name>
<evidence type="ECO:0000256" key="13">
    <source>
        <dbReference type="ARBA" id="ARBA00023136"/>
    </source>
</evidence>
<keyword evidence="12 15" id="KW-0496">Mitochondrion</keyword>